<dbReference type="Proteomes" id="UP000242642">
    <property type="component" value="Unassembled WGS sequence"/>
</dbReference>
<dbReference type="AlphaFoldDB" id="A0A1I0D5L7"/>
<sequence>MQYENLDEQKEIKEPVVTYHNPRTINIKKFIELDIYQDGEYMYPFGAISNPDDSTFDIYQRAMEGEFGEIEIVEVEKPDPKVIARQCRDSFLSATDRMTVIDYTIADHRLTEEEREELIQVRDEFRRWPQSDTFPDLEKMPDMSYWLFFEALYLGWNAPDELKALYGAV</sequence>
<evidence type="ECO:0008006" key="3">
    <source>
        <dbReference type="Google" id="ProtNLM"/>
    </source>
</evidence>
<protein>
    <recommendedName>
        <fullName evidence="3">Phage tail assembly chaperone protein</fullName>
    </recommendedName>
</protein>
<name>A0A1I0D5L7_9GAMM</name>
<proteinExistence type="predicted"/>
<evidence type="ECO:0000313" key="2">
    <source>
        <dbReference type="Proteomes" id="UP000242642"/>
    </source>
</evidence>
<accession>A0A1I0D5L7</accession>
<gene>
    <name evidence="1" type="ORF">SAMN02583745_01859</name>
</gene>
<organism evidence="1 2">
    <name type="scientific">Thorsellia anophelis DSM 18579</name>
    <dbReference type="NCBI Taxonomy" id="1123402"/>
    <lineage>
        <taxon>Bacteria</taxon>
        <taxon>Pseudomonadati</taxon>
        <taxon>Pseudomonadota</taxon>
        <taxon>Gammaproteobacteria</taxon>
        <taxon>Enterobacterales</taxon>
        <taxon>Thorselliaceae</taxon>
        <taxon>Thorsellia</taxon>
    </lineage>
</organism>
<keyword evidence="2" id="KW-1185">Reference proteome</keyword>
<dbReference type="EMBL" id="FOHV01000014">
    <property type="protein sequence ID" value="SET27555.1"/>
    <property type="molecule type" value="Genomic_DNA"/>
</dbReference>
<reference evidence="2" key="1">
    <citation type="submission" date="2016-10" db="EMBL/GenBank/DDBJ databases">
        <authorList>
            <person name="Varghese N."/>
            <person name="Submissions S."/>
        </authorList>
    </citation>
    <scope>NUCLEOTIDE SEQUENCE [LARGE SCALE GENOMIC DNA]</scope>
    <source>
        <strain evidence="2">DSM 18579</strain>
    </source>
</reference>
<dbReference type="STRING" id="1123402.SAMN02583745_01859"/>
<evidence type="ECO:0000313" key="1">
    <source>
        <dbReference type="EMBL" id="SET27555.1"/>
    </source>
</evidence>